<dbReference type="Proteomes" id="UP000054928">
    <property type="component" value="Unassembled WGS sequence"/>
</dbReference>
<organism evidence="1 2">
    <name type="scientific">Plasmopara halstedii</name>
    <name type="common">Downy mildew of sunflower</name>
    <dbReference type="NCBI Taxonomy" id="4781"/>
    <lineage>
        <taxon>Eukaryota</taxon>
        <taxon>Sar</taxon>
        <taxon>Stramenopiles</taxon>
        <taxon>Oomycota</taxon>
        <taxon>Peronosporomycetes</taxon>
        <taxon>Peronosporales</taxon>
        <taxon>Peronosporaceae</taxon>
        <taxon>Plasmopara</taxon>
    </lineage>
</organism>
<protein>
    <submittedName>
        <fullName evidence="1">Uncharacterized protein</fullName>
    </submittedName>
</protein>
<sequence>MVDELNIPAPCSRKNPALMIRGSTLYIYGGRLDEWKKGATWHNVAADLER</sequence>
<name>A0A0P1B6X8_PLAHL</name>
<dbReference type="AlphaFoldDB" id="A0A0P1B6X8"/>
<proteinExistence type="predicted"/>
<evidence type="ECO:0000313" key="2">
    <source>
        <dbReference type="Proteomes" id="UP000054928"/>
    </source>
</evidence>
<dbReference type="GeneID" id="36402696"/>
<dbReference type="OrthoDB" id="4447at2759"/>
<dbReference type="RefSeq" id="XP_024586274.1">
    <property type="nucleotide sequence ID" value="XM_024721146.1"/>
</dbReference>
<keyword evidence="2" id="KW-1185">Reference proteome</keyword>
<dbReference type="EMBL" id="CCYD01003101">
    <property type="protein sequence ID" value="CEG49905.1"/>
    <property type="molecule type" value="Genomic_DNA"/>
</dbReference>
<reference evidence="2" key="1">
    <citation type="submission" date="2014-09" db="EMBL/GenBank/DDBJ databases">
        <authorList>
            <person name="Sharma Rahul"/>
            <person name="Thines Marco"/>
        </authorList>
    </citation>
    <scope>NUCLEOTIDE SEQUENCE [LARGE SCALE GENOMIC DNA]</scope>
</reference>
<evidence type="ECO:0000313" key="1">
    <source>
        <dbReference type="EMBL" id="CEG49905.1"/>
    </source>
</evidence>
<accession>A0A0P1B6X8</accession>